<sequence>MQMIEILKLKEHSRNKEFFDDIHGEKWDDFKKSIARRGVVEGVVVTQDLIIVSGHQRVNACRELGILTVPCRVNHYPDFDDQTGNPKEDLILEDLICTNIMQRGVGNVNPMKMAKCIQELERIYGIRNGGDRKSDANNFNLKTQSELASEIGVSQQQLQNYKQLLNLIPDIQNLVERNKIKGTVAYKIIAKLSDEEQQELFDRLGENGLSKKPSREIEQQIELYRKEKEELENKNKTLLDTIESLKDKEPQIIHREVVKEVVPERIKTEIETLKSKNNNYEKNLNAIQMSLSETIEEKERLEEYIKSEEYELLESKRKEEILKSKTHVSMFELQLKIQNFIKEAAPSLYLQGAMSFADRGVKKELLESVKALEEYTNNLINFIDKDNTVVRTKNVIEIN</sequence>
<dbReference type="Pfam" id="PF17762">
    <property type="entry name" value="HTH_ParB"/>
    <property type="match status" value="1"/>
</dbReference>
<name>A0A5J5GIN3_9BACL</name>
<protein>
    <recommendedName>
        <fullName evidence="3">ParB-like N-terminal domain-containing protein</fullName>
    </recommendedName>
</protein>
<dbReference type="InterPro" id="IPR041468">
    <property type="entry name" value="HTH_ParB/Spo0J"/>
</dbReference>
<keyword evidence="1" id="KW-0159">Chromosome partition</keyword>
<gene>
    <name evidence="4" type="ORF">F4V43_02435</name>
</gene>
<proteinExistence type="predicted"/>
<dbReference type="SMART" id="SM00470">
    <property type="entry name" value="ParB"/>
    <property type="match status" value="1"/>
</dbReference>
<evidence type="ECO:0000313" key="5">
    <source>
        <dbReference type="Proteomes" id="UP000367750"/>
    </source>
</evidence>
<evidence type="ECO:0000256" key="2">
    <source>
        <dbReference type="SAM" id="Coils"/>
    </source>
</evidence>
<comment type="caution">
    <text evidence="4">The sequence shown here is derived from an EMBL/GenBank/DDBJ whole genome shotgun (WGS) entry which is preliminary data.</text>
</comment>
<dbReference type="InterPro" id="IPR050336">
    <property type="entry name" value="Chromosome_partition/occlusion"/>
</dbReference>
<keyword evidence="2" id="KW-0175">Coiled coil</keyword>
<feature type="domain" description="ParB-like N-terminal" evidence="3">
    <location>
        <begin position="2"/>
        <end position="90"/>
    </location>
</feature>
<dbReference type="SUPFAM" id="SSF109709">
    <property type="entry name" value="KorB DNA-binding domain-like"/>
    <property type="match status" value="1"/>
</dbReference>
<dbReference type="SUPFAM" id="SSF110849">
    <property type="entry name" value="ParB/Sulfiredoxin"/>
    <property type="match status" value="1"/>
</dbReference>
<dbReference type="PANTHER" id="PTHR33375">
    <property type="entry name" value="CHROMOSOME-PARTITIONING PROTEIN PARB-RELATED"/>
    <property type="match status" value="1"/>
</dbReference>
<dbReference type="GO" id="GO:0007059">
    <property type="term" value="P:chromosome segregation"/>
    <property type="evidence" value="ECO:0007669"/>
    <property type="project" value="UniProtKB-KW"/>
</dbReference>
<dbReference type="InterPro" id="IPR003115">
    <property type="entry name" value="ParB_N"/>
</dbReference>
<dbReference type="RefSeq" id="WP_150456654.1">
    <property type="nucleotide sequence ID" value="NZ_VYKK01000004.1"/>
</dbReference>
<evidence type="ECO:0000256" key="1">
    <source>
        <dbReference type="ARBA" id="ARBA00022829"/>
    </source>
</evidence>
<dbReference type="Proteomes" id="UP000367750">
    <property type="component" value="Unassembled WGS sequence"/>
</dbReference>
<evidence type="ECO:0000313" key="4">
    <source>
        <dbReference type="EMBL" id="KAA9007364.1"/>
    </source>
</evidence>
<keyword evidence="5" id="KW-1185">Reference proteome</keyword>
<dbReference type="GO" id="GO:0005694">
    <property type="term" value="C:chromosome"/>
    <property type="evidence" value="ECO:0007669"/>
    <property type="project" value="TreeGrafter"/>
</dbReference>
<dbReference type="AlphaFoldDB" id="A0A5J5GIN3"/>
<dbReference type="InterPro" id="IPR036086">
    <property type="entry name" value="ParB/Sulfiredoxin_sf"/>
</dbReference>
<accession>A0A5J5GIN3</accession>
<dbReference type="PANTHER" id="PTHR33375:SF1">
    <property type="entry name" value="CHROMOSOME-PARTITIONING PROTEIN PARB-RELATED"/>
    <property type="match status" value="1"/>
</dbReference>
<dbReference type="Gene3D" id="1.10.10.2830">
    <property type="match status" value="1"/>
</dbReference>
<dbReference type="EMBL" id="VYKK01000004">
    <property type="protein sequence ID" value="KAA9007364.1"/>
    <property type="molecule type" value="Genomic_DNA"/>
</dbReference>
<dbReference type="OrthoDB" id="1937833at2"/>
<feature type="coiled-coil region" evidence="2">
    <location>
        <begin position="214"/>
        <end position="311"/>
    </location>
</feature>
<reference evidence="4 5" key="1">
    <citation type="submission" date="2019-09" db="EMBL/GenBank/DDBJ databases">
        <title>Bacillus ochoae sp. nov., Paenibacillus whitsoniae sp. nov., Paenibacillus spiritus sp. nov. Isolated from the Mars Exploration Rover during spacecraft assembly.</title>
        <authorList>
            <person name="Seuylemezian A."/>
            <person name="Vaishampayan P."/>
        </authorList>
    </citation>
    <scope>NUCLEOTIDE SEQUENCE [LARGE SCALE GENOMIC DNA]</scope>
    <source>
        <strain evidence="4 5">MER_111</strain>
    </source>
</reference>
<dbReference type="Gene3D" id="3.90.1530.10">
    <property type="entry name" value="Conserved hypothetical protein from pyrococcus furiosus pfu- 392566-001, ParB domain"/>
    <property type="match status" value="1"/>
</dbReference>
<organism evidence="4 5">
    <name type="scientific">Paenibacillus spiritus</name>
    <dbReference type="NCBI Taxonomy" id="2496557"/>
    <lineage>
        <taxon>Bacteria</taxon>
        <taxon>Bacillati</taxon>
        <taxon>Bacillota</taxon>
        <taxon>Bacilli</taxon>
        <taxon>Bacillales</taxon>
        <taxon>Paenibacillaceae</taxon>
        <taxon>Paenibacillus</taxon>
    </lineage>
</organism>
<evidence type="ECO:0000259" key="3">
    <source>
        <dbReference type="SMART" id="SM00470"/>
    </source>
</evidence>